<organism evidence="5 7">
    <name type="scientific">Acutalibacter muris</name>
    <dbReference type="NCBI Taxonomy" id="1796620"/>
    <lineage>
        <taxon>Bacteria</taxon>
        <taxon>Bacillati</taxon>
        <taxon>Bacillota</taxon>
        <taxon>Clostridia</taxon>
        <taxon>Eubacteriales</taxon>
        <taxon>Acutalibacteraceae</taxon>
        <taxon>Acutalibacter</taxon>
    </lineage>
</organism>
<dbReference type="PANTHER" id="PTHR43649">
    <property type="entry name" value="ARABINOSE-BINDING PROTEIN-RELATED"/>
    <property type="match status" value="1"/>
</dbReference>
<evidence type="ECO:0000256" key="3">
    <source>
        <dbReference type="SAM" id="SignalP"/>
    </source>
</evidence>
<dbReference type="InterPro" id="IPR050490">
    <property type="entry name" value="Bact_solute-bd_prot1"/>
</dbReference>
<evidence type="ECO:0008006" key="8">
    <source>
        <dbReference type="Google" id="ProtNLM"/>
    </source>
</evidence>
<dbReference type="PANTHER" id="PTHR43649:SF33">
    <property type="entry name" value="POLYGALACTURONAN_RHAMNOGALACTURONAN-BINDING PROTEIN YTCQ"/>
    <property type="match status" value="1"/>
</dbReference>
<name>A0A1Z2XRY8_9FIRM</name>
<dbReference type="EMBL" id="CP065321">
    <property type="protein sequence ID" value="QQR30489.1"/>
    <property type="molecule type" value="Genomic_DNA"/>
</dbReference>
<evidence type="ECO:0000256" key="2">
    <source>
        <dbReference type="SAM" id="MobiDB-lite"/>
    </source>
</evidence>
<proteinExistence type="predicted"/>
<reference evidence="6" key="2">
    <citation type="submission" date="2017-05" db="EMBL/GenBank/DDBJ databases">
        <title>Improved OligoMM genomes.</title>
        <authorList>
            <person name="Garzetti D."/>
        </authorList>
    </citation>
    <scope>NUCLEOTIDE SEQUENCE [LARGE SCALE GENOMIC DNA]</scope>
    <source>
        <strain evidence="6">KB18</strain>
    </source>
</reference>
<reference evidence="5 7" key="3">
    <citation type="submission" date="2020-11" db="EMBL/GenBank/DDBJ databases">
        <title>Closed and high quality bacterial genomes of the OMM12 community.</title>
        <authorList>
            <person name="Marbouty M."/>
            <person name="Lamy-Besnier Q."/>
            <person name="Debarbieux L."/>
            <person name="Koszul R."/>
        </authorList>
    </citation>
    <scope>NUCLEOTIDE SEQUENCE [LARGE SCALE GENOMIC DNA]</scope>
    <source>
        <strain evidence="5 7">KB18</strain>
    </source>
</reference>
<dbReference type="Gene3D" id="3.40.190.10">
    <property type="entry name" value="Periplasmic binding protein-like II"/>
    <property type="match status" value="3"/>
</dbReference>
<reference evidence="4" key="1">
    <citation type="journal article" date="2017" name="Genome Announc.">
        <title>High-Quality Whole-Genome Sequences of the Oligo-Mouse-Microbiota Bacterial Community.</title>
        <authorList>
            <person name="Garzetti D."/>
            <person name="Brugiroux S."/>
            <person name="Bunk B."/>
            <person name="Pukall R."/>
            <person name="McCoy K.D."/>
            <person name="Macpherson A.J."/>
            <person name="Stecher B."/>
        </authorList>
    </citation>
    <scope>NUCLEOTIDE SEQUENCE</scope>
    <source>
        <strain evidence="4">KB18</strain>
    </source>
</reference>
<dbReference type="Proteomes" id="UP000596035">
    <property type="component" value="Chromosome"/>
</dbReference>
<sequence length="610" mass="67939">MSKRILALLLALAMIVGVFAACGDSGNNSSSGGNSSTGSTASTEGGDSSTEGGDDSEPSNVSQGPDPTDEFYAFTCYWYYDWAGIKDWGVDAASKYWGEKFNVDVEFSKPDADPDSKLNIMLTGGDLPDSMILDRGRVLNSAARAGALVEIEQFMYDGCTFKEDISEVSRELQKVDGKLYGVPNWARGSEAVATGGNYGWIINTQTYEDVGSPPLNTMQDLHDYCVKVKEANLNSYTGQSIIPFATTNTNNGFYIYQQFYRSMGARNLVEQYFTQENGKLEICVREPMFVEALKTANQWFNEGLWSAEEFTDDGTMWEEKMTNGRPALMWYDFSQDDSNNFRRVTRENSNGEVSYEVLGDPNSEITKDFPMFPKASEDVKVCYGDENGVIGWNVNVITTAAERPQRIFDLFAYWVSEQGSKEILYGPEGGLWDGTDENGIPKLTKPYADITSDEMNAAGAWIWTQPANSDYIDAIKFAVNEQQPADKRNWVVSLQADLFSQSKENPHEGTKFITDQNTGLTNVLDPQEDLGIKLKAVQDELQVRLPQILMAKDEAEFNKLLEEAVKTCEDNNIDDILAAWQAQYDKNIEVQGFDGYDPAYIGEVYGMDLS</sequence>
<keyword evidence="1 3" id="KW-0732">Signal</keyword>
<dbReference type="AlphaFoldDB" id="A0A1Z2XRY8"/>
<evidence type="ECO:0000313" key="5">
    <source>
        <dbReference type="EMBL" id="QQR30489.1"/>
    </source>
</evidence>
<feature type="chain" id="PRO_5043310212" description="ABC transporter substrate-binding protein" evidence="3">
    <location>
        <begin position="21"/>
        <end position="610"/>
    </location>
</feature>
<evidence type="ECO:0000313" key="6">
    <source>
        <dbReference type="Proteomes" id="UP000196710"/>
    </source>
</evidence>
<dbReference type="SUPFAM" id="SSF53850">
    <property type="entry name" value="Periplasmic binding protein-like II"/>
    <property type="match status" value="1"/>
</dbReference>
<evidence type="ECO:0000313" key="4">
    <source>
        <dbReference type="EMBL" id="ASB41216.1"/>
    </source>
</evidence>
<dbReference type="KEGG" id="amur:ADH66_11450"/>
<dbReference type="Proteomes" id="UP000196710">
    <property type="component" value="Chromosome"/>
</dbReference>
<feature type="signal peptide" evidence="3">
    <location>
        <begin position="1"/>
        <end position="20"/>
    </location>
</feature>
<gene>
    <name evidence="4" type="ORF">ADH66_11450</name>
    <name evidence="5" type="ORF">I5Q82_01770</name>
</gene>
<accession>A0A1Z2XRY8</accession>
<feature type="region of interest" description="Disordered" evidence="2">
    <location>
        <begin position="27"/>
        <end position="67"/>
    </location>
</feature>
<dbReference type="RefSeq" id="WP_066540704.1">
    <property type="nucleotide sequence ID" value="NZ_CAQHGX010000013.1"/>
</dbReference>
<keyword evidence="6" id="KW-1185">Reference proteome</keyword>
<protein>
    <recommendedName>
        <fullName evidence="8">ABC transporter substrate-binding protein</fullName>
    </recommendedName>
</protein>
<evidence type="ECO:0000256" key="1">
    <source>
        <dbReference type="ARBA" id="ARBA00022729"/>
    </source>
</evidence>
<dbReference type="PROSITE" id="PS51257">
    <property type="entry name" value="PROKAR_LIPOPROTEIN"/>
    <property type="match status" value="1"/>
</dbReference>
<evidence type="ECO:0000313" key="7">
    <source>
        <dbReference type="Proteomes" id="UP000596035"/>
    </source>
</evidence>
<feature type="compositionally biased region" description="Low complexity" evidence="2">
    <location>
        <begin position="27"/>
        <end position="51"/>
    </location>
</feature>
<dbReference type="EMBL" id="CP021422">
    <property type="protein sequence ID" value="ASB41216.1"/>
    <property type="molecule type" value="Genomic_DNA"/>
</dbReference>